<evidence type="ECO:0000256" key="7">
    <source>
        <dbReference type="ARBA" id="ARBA00023004"/>
    </source>
</evidence>
<evidence type="ECO:0000313" key="14">
    <source>
        <dbReference type="Proteomes" id="UP000301751"/>
    </source>
</evidence>
<comment type="PTM">
    <text evidence="8">Binds 2 heme groups per subunit.</text>
</comment>
<keyword evidence="3 9" id="KW-0479">Metal-binding</keyword>
<dbReference type="OrthoDB" id="9805202at2"/>
<feature type="binding site" description="covalent" evidence="8">
    <location>
        <position position="245"/>
    </location>
    <ligand>
        <name>heme c</name>
        <dbReference type="ChEBI" id="CHEBI:61717"/>
        <label>2</label>
    </ligand>
</feature>
<dbReference type="SUPFAM" id="SSF46626">
    <property type="entry name" value="Cytochrome c"/>
    <property type="match status" value="2"/>
</dbReference>
<feature type="domain" description="Cytochrome c" evidence="12">
    <location>
        <begin position="230"/>
        <end position="390"/>
    </location>
</feature>
<dbReference type="Pfam" id="PF03150">
    <property type="entry name" value="CCP_MauG"/>
    <property type="match status" value="1"/>
</dbReference>
<feature type="binding site" description="covalent" evidence="8">
    <location>
        <position position="79"/>
    </location>
    <ligand>
        <name>heme c</name>
        <dbReference type="ChEBI" id="CHEBI:61717"/>
        <label>1</label>
    </ligand>
</feature>
<evidence type="ECO:0000256" key="11">
    <source>
        <dbReference type="SAM" id="SignalP"/>
    </source>
</evidence>
<dbReference type="PROSITE" id="PS51007">
    <property type="entry name" value="CYTC"/>
    <property type="match status" value="2"/>
</dbReference>
<organism evidence="13 14">
    <name type="scientific">Pseudaquabacterium pictum</name>
    <dbReference type="NCBI Taxonomy" id="2315236"/>
    <lineage>
        <taxon>Bacteria</taxon>
        <taxon>Pseudomonadati</taxon>
        <taxon>Pseudomonadota</taxon>
        <taxon>Betaproteobacteria</taxon>
        <taxon>Burkholderiales</taxon>
        <taxon>Sphaerotilaceae</taxon>
        <taxon>Pseudaquabacterium</taxon>
    </lineage>
</organism>
<evidence type="ECO:0000256" key="6">
    <source>
        <dbReference type="ARBA" id="ARBA00023002"/>
    </source>
</evidence>
<reference evidence="14" key="1">
    <citation type="submission" date="2019-03" db="EMBL/GenBank/DDBJ databases">
        <title>Aquabacterium pictum sp.nov., the first bacteriochlorophyll a-containing freshwater bacterium in the genus Aquabacterium of the class Betaproteobacteria.</title>
        <authorList>
            <person name="Hirose S."/>
            <person name="Tank M."/>
            <person name="Hara E."/>
            <person name="Tamaki H."/>
            <person name="Takaichi S."/>
            <person name="Haruta S."/>
            <person name="Hanada S."/>
        </authorList>
    </citation>
    <scope>NUCLEOTIDE SEQUENCE [LARGE SCALE GENOMIC DNA]</scope>
    <source>
        <strain evidence="14">W35</strain>
    </source>
</reference>
<dbReference type="GO" id="GO:0046872">
    <property type="term" value="F:metal ion binding"/>
    <property type="evidence" value="ECO:0007669"/>
    <property type="project" value="UniProtKB-KW"/>
</dbReference>
<dbReference type="GO" id="GO:0020037">
    <property type="term" value="F:heme binding"/>
    <property type="evidence" value="ECO:0007669"/>
    <property type="project" value="InterPro"/>
</dbReference>
<protein>
    <submittedName>
        <fullName evidence="13">Di-heme enzyme</fullName>
    </submittedName>
</protein>
<comment type="caution">
    <text evidence="13">The sequence shown here is derived from an EMBL/GenBank/DDBJ whole genome shotgun (WGS) entry which is preliminary data.</text>
</comment>
<dbReference type="InterPro" id="IPR009056">
    <property type="entry name" value="Cyt_c-like_dom"/>
</dbReference>
<dbReference type="RefSeq" id="WP_137733301.1">
    <property type="nucleotide sequence ID" value="NZ_BJCL01000006.1"/>
</dbReference>
<evidence type="ECO:0000256" key="9">
    <source>
        <dbReference type="PIRSR" id="PIRSR000294-2"/>
    </source>
</evidence>
<keyword evidence="5" id="KW-0574">Periplasm</keyword>
<evidence type="ECO:0000256" key="4">
    <source>
        <dbReference type="ARBA" id="ARBA00022729"/>
    </source>
</evidence>
<proteinExistence type="predicted"/>
<feature type="binding site" description="axial binding residue" evidence="9">
    <location>
        <position position="83"/>
    </location>
    <ligand>
        <name>heme c</name>
        <dbReference type="ChEBI" id="CHEBI:61717"/>
        <label>1</label>
    </ligand>
    <ligandPart>
        <name>Fe</name>
        <dbReference type="ChEBI" id="CHEBI:18248"/>
    </ligandPart>
</feature>
<accession>A0A480ARU6</accession>
<keyword evidence="2 8" id="KW-0349">Heme</keyword>
<dbReference type="InterPro" id="IPR004852">
    <property type="entry name" value="Di-haem_cyt_c_peroxidsae"/>
</dbReference>
<dbReference type="GO" id="GO:0004130">
    <property type="term" value="F:cytochrome-c peroxidase activity"/>
    <property type="evidence" value="ECO:0007669"/>
    <property type="project" value="TreeGrafter"/>
</dbReference>
<feature type="signal peptide" evidence="11">
    <location>
        <begin position="1"/>
        <end position="21"/>
    </location>
</feature>
<keyword evidence="4 11" id="KW-0732">Signal</keyword>
<dbReference type="GO" id="GO:0009055">
    <property type="term" value="F:electron transfer activity"/>
    <property type="evidence" value="ECO:0007669"/>
    <property type="project" value="InterPro"/>
</dbReference>
<evidence type="ECO:0000256" key="1">
    <source>
        <dbReference type="ARBA" id="ARBA00004418"/>
    </source>
</evidence>
<dbReference type="InterPro" id="IPR026259">
    <property type="entry name" value="MauG/Cytc_peroxidase"/>
</dbReference>
<feature type="domain" description="Cytochrome c" evidence="12">
    <location>
        <begin position="57"/>
        <end position="164"/>
    </location>
</feature>
<dbReference type="Gene3D" id="1.10.760.10">
    <property type="entry name" value="Cytochrome c-like domain"/>
    <property type="match status" value="2"/>
</dbReference>
<dbReference type="Proteomes" id="UP000301751">
    <property type="component" value="Unassembled WGS sequence"/>
</dbReference>
<comment type="cofactor">
    <cofactor evidence="8">
        <name>heme</name>
        <dbReference type="ChEBI" id="CHEBI:30413"/>
    </cofactor>
    <text evidence="8">Binds 2 heme groups.</text>
</comment>
<dbReference type="InterPro" id="IPR051395">
    <property type="entry name" value="Cytochrome_c_Peroxidase/MauG"/>
</dbReference>
<dbReference type="PANTHER" id="PTHR30600">
    <property type="entry name" value="CYTOCHROME C PEROXIDASE-RELATED"/>
    <property type="match status" value="1"/>
</dbReference>
<evidence type="ECO:0000256" key="5">
    <source>
        <dbReference type="ARBA" id="ARBA00022764"/>
    </source>
</evidence>
<feature type="region of interest" description="Disordered" evidence="10">
    <location>
        <begin position="92"/>
        <end position="112"/>
    </location>
</feature>
<evidence type="ECO:0000313" key="13">
    <source>
        <dbReference type="EMBL" id="GCL63560.1"/>
    </source>
</evidence>
<feature type="binding site" description="axial binding residue" evidence="9">
    <location>
        <position position="249"/>
    </location>
    <ligand>
        <name>heme c</name>
        <dbReference type="ChEBI" id="CHEBI:61717"/>
        <label>2</label>
    </ligand>
    <ligandPart>
        <name>Fe</name>
        <dbReference type="ChEBI" id="CHEBI:18248"/>
    </ligandPart>
</feature>
<keyword evidence="7 9" id="KW-0408">Iron</keyword>
<dbReference type="AlphaFoldDB" id="A0A480ARU6"/>
<feature type="region of interest" description="Disordered" evidence="10">
    <location>
        <begin position="35"/>
        <end position="54"/>
    </location>
</feature>
<dbReference type="GO" id="GO:0042597">
    <property type="term" value="C:periplasmic space"/>
    <property type="evidence" value="ECO:0007669"/>
    <property type="project" value="UniProtKB-SubCell"/>
</dbReference>
<keyword evidence="6" id="KW-0560">Oxidoreductase</keyword>
<evidence type="ECO:0000256" key="3">
    <source>
        <dbReference type="ARBA" id="ARBA00022723"/>
    </source>
</evidence>
<dbReference type="EMBL" id="BJCL01000006">
    <property type="protein sequence ID" value="GCL63560.1"/>
    <property type="molecule type" value="Genomic_DNA"/>
</dbReference>
<sequence>MSLRRWLAMALLGLVAPAVPAALLDFSDDERARILSHGPWPPAPARDPGNAQSGRPAAIALGRALFFEPRLSAGGNLACASCHVPHRGFTDGRPRALGRSQPGGAADTPLDRHTPTLLNAAQQRWWGWDGAFDSLWAQALQPLLHPQEMGADPARLAGLLRSDAQLACRWRHAHGAVPTDTTPDPPTVLVPLAKALGAYVATLQSRRTAFDDFRDALVRGDRVAAARYPLAAQRGLRIFIGRGNCSTCHAGPLFSNGEFGDIGALFFSRPGVVDPGRHRGIAALLANRHNLLGPEADRPPAGADDPALKTRHVLAQHRNFGEFKVPSLRHVAQTAPYFHDGQKATLADVVDHYDTLSPDRLHADGEQILKPLQLRGSERADLLAFLHSLDGGATAASLQPPAPCR</sequence>
<evidence type="ECO:0000259" key="12">
    <source>
        <dbReference type="PROSITE" id="PS51007"/>
    </source>
</evidence>
<feature type="chain" id="PRO_5019774810" evidence="11">
    <location>
        <begin position="22"/>
        <end position="405"/>
    </location>
</feature>
<evidence type="ECO:0000256" key="10">
    <source>
        <dbReference type="SAM" id="MobiDB-lite"/>
    </source>
</evidence>
<evidence type="ECO:0000256" key="2">
    <source>
        <dbReference type="ARBA" id="ARBA00022617"/>
    </source>
</evidence>
<name>A0A480ARU6_9BURK</name>
<evidence type="ECO:0000256" key="8">
    <source>
        <dbReference type="PIRSR" id="PIRSR000294-1"/>
    </source>
</evidence>
<keyword evidence="14" id="KW-1185">Reference proteome</keyword>
<feature type="binding site" description="covalent" evidence="8">
    <location>
        <position position="248"/>
    </location>
    <ligand>
        <name>heme c</name>
        <dbReference type="ChEBI" id="CHEBI:61717"/>
        <label>2</label>
    </ligand>
</feature>
<gene>
    <name evidence="13" type="primary">ccpR</name>
    <name evidence="13" type="ORF">AQPW35_26410</name>
</gene>
<dbReference type="InterPro" id="IPR036909">
    <property type="entry name" value="Cyt_c-like_dom_sf"/>
</dbReference>
<dbReference type="PIRSF" id="PIRSF000294">
    <property type="entry name" value="Cytochrome-c_peroxidase"/>
    <property type="match status" value="1"/>
</dbReference>
<comment type="subcellular location">
    <subcellularLocation>
        <location evidence="1">Periplasm</location>
    </subcellularLocation>
</comment>
<feature type="binding site" description="covalent" evidence="8">
    <location>
        <position position="82"/>
    </location>
    <ligand>
        <name>heme c</name>
        <dbReference type="ChEBI" id="CHEBI:61717"/>
        <label>1</label>
    </ligand>
</feature>